<name>M0D2L7_9EURY</name>
<proteinExistence type="predicted"/>
<dbReference type="SUPFAM" id="SSF56327">
    <property type="entry name" value="LDH C-terminal domain-like"/>
    <property type="match status" value="1"/>
</dbReference>
<dbReference type="AlphaFoldDB" id="M0D2L7"/>
<organism evidence="1 2">
    <name type="scientific">Halosimplex carlsbadense 2-9-1</name>
    <dbReference type="NCBI Taxonomy" id="797114"/>
    <lineage>
        <taxon>Archaea</taxon>
        <taxon>Methanobacteriati</taxon>
        <taxon>Methanobacteriota</taxon>
        <taxon>Stenosarchaea group</taxon>
        <taxon>Halobacteria</taxon>
        <taxon>Halobacteriales</taxon>
        <taxon>Haloarculaceae</taxon>
        <taxon>Halosimplex</taxon>
    </lineage>
</organism>
<keyword evidence="2" id="KW-1185">Reference proteome</keyword>
<evidence type="ECO:0000313" key="1">
    <source>
        <dbReference type="EMBL" id="ELZ28932.1"/>
    </source>
</evidence>
<dbReference type="GO" id="GO:0016616">
    <property type="term" value="F:oxidoreductase activity, acting on the CH-OH group of donors, NAD or NADP as acceptor"/>
    <property type="evidence" value="ECO:0007669"/>
    <property type="project" value="InterPro"/>
</dbReference>
<protein>
    <submittedName>
        <fullName evidence="1">Alpha-galactosidase</fullName>
    </submittedName>
</protein>
<evidence type="ECO:0000313" key="2">
    <source>
        <dbReference type="Proteomes" id="UP000011626"/>
    </source>
</evidence>
<dbReference type="EMBL" id="AOIU01000009">
    <property type="protein sequence ID" value="ELZ28932.1"/>
    <property type="molecule type" value="Genomic_DNA"/>
</dbReference>
<dbReference type="eggNOG" id="arCOG06070">
    <property type="taxonomic scope" value="Archaea"/>
</dbReference>
<dbReference type="InterPro" id="IPR015955">
    <property type="entry name" value="Lactate_DH/Glyco_Ohase_4_C"/>
</dbReference>
<reference evidence="1 2" key="1">
    <citation type="journal article" date="2014" name="PLoS Genet.">
        <title>Phylogenetically driven sequencing of extremely halophilic archaea reveals strategies for static and dynamic osmo-response.</title>
        <authorList>
            <person name="Becker E.A."/>
            <person name="Seitzer P.M."/>
            <person name="Tritt A."/>
            <person name="Larsen D."/>
            <person name="Krusor M."/>
            <person name="Yao A.I."/>
            <person name="Wu D."/>
            <person name="Madern D."/>
            <person name="Eisen J.A."/>
            <person name="Darling A.E."/>
            <person name="Facciotti M.T."/>
        </authorList>
    </citation>
    <scope>NUCLEOTIDE SEQUENCE [LARGE SCALE GENOMIC DNA]</scope>
    <source>
        <strain evidence="1 2">2-9-1</strain>
    </source>
</reference>
<comment type="caution">
    <text evidence="1">The sequence shown here is derived from an EMBL/GenBank/DDBJ whole genome shotgun (WGS) entry which is preliminary data.</text>
</comment>
<sequence length="55" mass="5799">MQEQAVRAGLDSDETALRRAIEFDPLTAAALDLDAIDAMVDGLLGANAECLPDPE</sequence>
<accession>M0D2L7</accession>
<dbReference type="Gene3D" id="3.90.110.10">
    <property type="entry name" value="Lactate dehydrogenase/glycoside hydrolase, family 4, C-terminal"/>
    <property type="match status" value="1"/>
</dbReference>
<dbReference type="Proteomes" id="UP000011626">
    <property type="component" value="Unassembled WGS sequence"/>
</dbReference>
<gene>
    <name evidence="1" type="ORF">C475_04821</name>
</gene>